<proteinExistence type="predicted"/>
<reference evidence="2 3" key="1">
    <citation type="submission" date="2021-05" db="EMBL/GenBank/DDBJ databases">
        <title>Genome Assembly of Synthetic Allotetraploid Brassica napus Reveals Homoeologous Exchanges between Subgenomes.</title>
        <authorList>
            <person name="Davis J.T."/>
        </authorList>
    </citation>
    <scope>NUCLEOTIDE SEQUENCE [LARGE SCALE GENOMIC DNA]</scope>
    <source>
        <strain evidence="3">cv. Da-Ae</strain>
        <tissue evidence="2">Seedling</tissue>
    </source>
</reference>
<dbReference type="EMBL" id="JAGKQM010000001">
    <property type="protein sequence ID" value="KAH0941295.1"/>
    <property type="molecule type" value="Genomic_DNA"/>
</dbReference>
<dbReference type="Proteomes" id="UP000824890">
    <property type="component" value="Unassembled WGS sequence"/>
</dbReference>
<accession>A0ABQ8EI66</accession>
<name>A0ABQ8EI66_BRANA</name>
<evidence type="ECO:0000256" key="1">
    <source>
        <dbReference type="SAM" id="MobiDB-lite"/>
    </source>
</evidence>
<feature type="region of interest" description="Disordered" evidence="1">
    <location>
        <begin position="311"/>
        <end position="330"/>
    </location>
</feature>
<feature type="compositionally biased region" description="Polar residues" evidence="1">
    <location>
        <begin position="151"/>
        <end position="161"/>
    </location>
</feature>
<protein>
    <submittedName>
        <fullName evidence="2">Uncharacterized protein</fullName>
    </submittedName>
</protein>
<evidence type="ECO:0000313" key="3">
    <source>
        <dbReference type="Proteomes" id="UP000824890"/>
    </source>
</evidence>
<organism evidence="2 3">
    <name type="scientific">Brassica napus</name>
    <name type="common">Rape</name>
    <dbReference type="NCBI Taxonomy" id="3708"/>
    <lineage>
        <taxon>Eukaryota</taxon>
        <taxon>Viridiplantae</taxon>
        <taxon>Streptophyta</taxon>
        <taxon>Embryophyta</taxon>
        <taxon>Tracheophyta</taxon>
        <taxon>Spermatophyta</taxon>
        <taxon>Magnoliopsida</taxon>
        <taxon>eudicotyledons</taxon>
        <taxon>Gunneridae</taxon>
        <taxon>Pentapetalae</taxon>
        <taxon>rosids</taxon>
        <taxon>malvids</taxon>
        <taxon>Brassicales</taxon>
        <taxon>Brassicaceae</taxon>
        <taxon>Brassiceae</taxon>
        <taxon>Brassica</taxon>
    </lineage>
</organism>
<sequence length="330" mass="36685">MSYSHQKRAGKARLELICESSRKAAALHAKINGKELDKPDITQTCEEILNSSVPVALSLVDERKVVKQHLLEDVTSLRVEETNGAWRTKAIPDPTLLPQGRTYARKEAVTLLKKADFGNFDQKWQHKEKQRAGSGEGGNTGAWSEHGSKQDIGSSSTTKSYVDSKGRYVDQLGFTWIGTPEIDDESTPPAVKSTPPGVKETTIDAFVDMETLKFTSTENVFLLRPQISTILDDMGDDTVKYKLVNIKSFLIQRKNNFAKSVSIAVMIISNDLYLTSTFADKLRAQYNELTVITPSVGCMIPVDMYRKKTASDVRPRNVQRGARNVQRGGD</sequence>
<evidence type="ECO:0000313" key="2">
    <source>
        <dbReference type="EMBL" id="KAH0941295.1"/>
    </source>
</evidence>
<feature type="region of interest" description="Disordered" evidence="1">
    <location>
        <begin position="124"/>
        <end position="161"/>
    </location>
</feature>
<comment type="caution">
    <text evidence="2">The sequence shown here is derived from an EMBL/GenBank/DDBJ whole genome shotgun (WGS) entry which is preliminary data.</text>
</comment>
<gene>
    <name evidence="2" type="ORF">HID58_000932</name>
</gene>
<keyword evidence="3" id="KW-1185">Reference proteome</keyword>